<dbReference type="RefSeq" id="WP_230983898.1">
    <property type="nucleotide sequence ID" value="NZ_BMLD01000012.1"/>
</dbReference>
<protein>
    <submittedName>
        <fullName evidence="2">Multidrug resistance efflux pump</fullName>
    </submittedName>
</protein>
<proteinExistence type="predicted"/>
<gene>
    <name evidence="2" type="ORF">J2800_002283</name>
</gene>
<comment type="caution">
    <text evidence="2">The sequence shown here is derived from an EMBL/GenBank/DDBJ whole genome shotgun (WGS) entry which is preliminary data.</text>
</comment>
<keyword evidence="1" id="KW-0175">Coiled coil</keyword>
<name>A0ABU1N072_9CAUL</name>
<evidence type="ECO:0000313" key="2">
    <source>
        <dbReference type="EMBL" id="MDR6531536.1"/>
    </source>
</evidence>
<accession>A0ABU1N072</accession>
<evidence type="ECO:0000256" key="1">
    <source>
        <dbReference type="SAM" id="Coils"/>
    </source>
</evidence>
<dbReference type="Proteomes" id="UP001262754">
    <property type="component" value="Unassembled WGS sequence"/>
</dbReference>
<evidence type="ECO:0000313" key="3">
    <source>
        <dbReference type="Proteomes" id="UP001262754"/>
    </source>
</evidence>
<feature type="coiled-coil region" evidence="1">
    <location>
        <begin position="27"/>
        <end position="86"/>
    </location>
</feature>
<organism evidence="2 3">
    <name type="scientific">Caulobacter rhizosphaerae</name>
    <dbReference type="NCBI Taxonomy" id="2010972"/>
    <lineage>
        <taxon>Bacteria</taxon>
        <taxon>Pseudomonadati</taxon>
        <taxon>Pseudomonadota</taxon>
        <taxon>Alphaproteobacteria</taxon>
        <taxon>Caulobacterales</taxon>
        <taxon>Caulobacteraceae</taxon>
        <taxon>Caulobacter</taxon>
    </lineage>
</organism>
<keyword evidence="3" id="KW-1185">Reference proteome</keyword>
<sequence length="168" mass="18679">MARQTWKEMAIFGKRNLAETPGGANERDRLAQALRDMKAACDGEQRQRRQIAESGARQLSRAQAVLREAEARQRDAEAALRRARRMAAVGWMAAEACRDMTALHAVATKALTSSRERLQGDHRTVNEIDWALGGLNQAEQMLERVAAYLDARRETAQRAHIDGLLAGS</sequence>
<reference evidence="2 3" key="1">
    <citation type="submission" date="2023-07" db="EMBL/GenBank/DDBJ databases">
        <title>Sorghum-associated microbial communities from plants grown in Nebraska, USA.</title>
        <authorList>
            <person name="Schachtman D."/>
        </authorList>
    </citation>
    <scope>NUCLEOTIDE SEQUENCE [LARGE SCALE GENOMIC DNA]</scope>
    <source>
        <strain evidence="2 3">DS2154</strain>
    </source>
</reference>
<dbReference type="EMBL" id="JAVDRL010000006">
    <property type="protein sequence ID" value="MDR6531536.1"/>
    <property type="molecule type" value="Genomic_DNA"/>
</dbReference>